<reference evidence="1" key="1">
    <citation type="submission" date="2020-07" db="EMBL/GenBank/DDBJ databases">
        <title>The High-quality genome of the commercially important snow crab, Chionoecetes opilio.</title>
        <authorList>
            <person name="Jeong J.-H."/>
            <person name="Ryu S."/>
        </authorList>
    </citation>
    <scope>NUCLEOTIDE SEQUENCE</scope>
    <source>
        <strain evidence="1">MADBK_172401_WGS</strain>
        <tissue evidence="1">Digestive gland</tissue>
    </source>
</reference>
<name>A0A8J4XQB3_CHIOP</name>
<evidence type="ECO:0000313" key="1">
    <source>
        <dbReference type="EMBL" id="KAG0712266.1"/>
    </source>
</evidence>
<keyword evidence="2" id="KW-1185">Reference proteome</keyword>
<sequence length="131" mass="14845">MGGWNAYVEVTGGLQQLHESPFLTVTVNASQFQLLERFTVISTIRASNLESVNEARRELFSQKKTGQWKRFPQRKKAFCSTHCAPVYQAGIWATSDQCEQENLQPQRALEDSKRVQRRNPASCVVQPACSI</sequence>
<organism evidence="1 2">
    <name type="scientific">Chionoecetes opilio</name>
    <name type="common">Atlantic snow crab</name>
    <name type="synonym">Cancer opilio</name>
    <dbReference type="NCBI Taxonomy" id="41210"/>
    <lineage>
        <taxon>Eukaryota</taxon>
        <taxon>Metazoa</taxon>
        <taxon>Ecdysozoa</taxon>
        <taxon>Arthropoda</taxon>
        <taxon>Crustacea</taxon>
        <taxon>Multicrustacea</taxon>
        <taxon>Malacostraca</taxon>
        <taxon>Eumalacostraca</taxon>
        <taxon>Eucarida</taxon>
        <taxon>Decapoda</taxon>
        <taxon>Pleocyemata</taxon>
        <taxon>Brachyura</taxon>
        <taxon>Eubrachyura</taxon>
        <taxon>Majoidea</taxon>
        <taxon>Majidae</taxon>
        <taxon>Chionoecetes</taxon>
    </lineage>
</organism>
<comment type="caution">
    <text evidence="1">The sequence shown here is derived from an EMBL/GenBank/DDBJ whole genome shotgun (WGS) entry which is preliminary data.</text>
</comment>
<dbReference type="AlphaFoldDB" id="A0A8J4XQB3"/>
<accession>A0A8J4XQB3</accession>
<dbReference type="Proteomes" id="UP000770661">
    <property type="component" value="Unassembled WGS sequence"/>
</dbReference>
<evidence type="ECO:0000313" key="2">
    <source>
        <dbReference type="Proteomes" id="UP000770661"/>
    </source>
</evidence>
<proteinExistence type="predicted"/>
<dbReference type="EMBL" id="JACEEZ010022584">
    <property type="protein sequence ID" value="KAG0712266.1"/>
    <property type="molecule type" value="Genomic_DNA"/>
</dbReference>
<gene>
    <name evidence="1" type="ORF">GWK47_018880</name>
</gene>
<protein>
    <submittedName>
        <fullName evidence="1">Uncharacterized protein</fullName>
    </submittedName>
</protein>